<sequence>MAKLPEQTLTTIFYLQRRLVELIDEAKATEFGIFERFGENEATLPELDQMQSSVERLRMPYSRLHTLALGIAEYQPLAPDAMLNLLAQTIQQTEALIGAVEASISETKQNWNLP</sequence>
<organism evidence="1 2">
    <name type="scientific">Aerosakkonema funiforme FACHB-1375</name>
    <dbReference type="NCBI Taxonomy" id="2949571"/>
    <lineage>
        <taxon>Bacteria</taxon>
        <taxon>Bacillati</taxon>
        <taxon>Cyanobacteriota</taxon>
        <taxon>Cyanophyceae</taxon>
        <taxon>Oscillatoriophycideae</taxon>
        <taxon>Aerosakkonematales</taxon>
        <taxon>Aerosakkonemataceae</taxon>
        <taxon>Aerosakkonema</taxon>
    </lineage>
</organism>
<proteinExistence type="predicted"/>
<accession>A0A926VMQ1</accession>
<dbReference type="EMBL" id="JACJPW010000136">
    <property type="protein sequence ID" value="MBD2185682.1"/>
    <property type="molecule type" value="Genomic_DNA"/>
</dbReference>
<evidence type="ECO:0000313" key="2">
    <source>
        <dbReference type="Proteomes" id="UP000641646"/>
    </source>
</evidence>
<dbReference type="Proteomes" id="UP000641646">
    <property type="component" value="Unassembled WGS sequence"/>
</dbReference>
<name>A0A926VMQ1_9CYAN</name>
<reference evidence="1" key="1">
    <citation type="journal article" date="2015" name="ISME J.">
        <title>Draft Genome Sequence of Streptomyces incarnatus NRRL8089, which Produces the Nucleoside Antibiotic Sinefungin.</title>
        <authorList>
            <person name="Oshima K."/>
            <person name="Hattori M."/>
            <person name="Shimizu H."/>
            <person name="Fukuda K."/>
            <person name="Nemoto M."/>
            <person name="Inagaki K."/>
            <person name="Tamura T."/>
        </authorList>
    </citation>
    <scope>NUCLEOTIDE SEQUENCE</scope>
    <source>
        <strain evidence="1">FACHB-1375</strain>
    </source>
</reference>
<evidence type="ECO:0000313" key="1">
    <source>
        <dbReference type="EMBL" id="MBD2185682.1"/>
    </source>
</evidence>
<gene>
    <name evidence="1" type="ORF">H6G03_32235</name>
</gene>
<reference evidence="1" key="2">
    <citation type="submission" date="2020-08" db="EMBL/GenBank/DDBJ databases">
        <authorList>
            <person name="Chen M."/>
            <person name="Teng W."/>
            <person name="Zhao L."/>
            <person name="Hu C."/>
            <person name="Zhou Y."/>
            <person name="Han B."/>
            <person name="Song L."/>
            <person name="Shu W."/>
        </authorList>
    </citation>
    <scope>NUCLEOTIDE SEQUENCE</scope>
    <source>
        <strain evidence="1">FACHB-1375</strain>
    </source>
</reference>
<dbReference type="AlphaFoldDB" id="A0A926VMQ1"/>
<dbReference type="RefSeq" id="WP_190474218.1">
    <property type="nucleotide sequence ID" value="NZ_JACJPW010000136.1"/>
</dbReference>
<protein>
    <submittedName>
        <fullName evidence="1">Uncharacterized protein</fullName>
    </submittedName>
</protein>
<keyword evidence="2" id="KW-1185">Reference proteome</keyword>
<comment type="caution">
    <text evidence="1">The sequence shown here is derived from an EMBL/GenBank/DDBJ whole genome shotgun (WGS) entry which is preliminary data.</text>
</comment>